<dbReference type="InterPro" id="IPR023216">
    <property type="entry name" value="Tscrpt_reg_SKI_SnoN"/>
</dbReference>
<dbReference type="PANTHER" id="PTHR10005:SF25">
    <property type="entry name" value="SNO ONCOGENE, ISOFORM B"/>
    <property type="match status" value="1"/>
</dbReference>
<dbReference type="InterPro" id="IPR037000">
    <property type="entry name" value="Ski_DNA-bd_sf"/>
</dbReference>
<feature type="domain" description="SKI/SNO/DAC" evidence="1">
    <location>
        <begin position="53"/>
        <end position="151"/>
    </location>
</feature>
<dbReference type="InterPro" id="IPR009061">
    <property type="entry name" value="DNA-bd_dom_put_sf"/>
</dbReference>
<evidence type="ECO:0000259" key="1">
    <source>
        <dbReference type="Pfam" id="PF02437"/>
    </source>
</evidence>
<dbReference type="GO" id="GO:0046332">
    <property type="term" value="F:SMAD binding"/>
    <property type="evidence" value="ECO:0007669"/>
    <property type="project" value="TreeGrafter"/>
</dbReference>
<keyword evidence="2" id="KW-1185">Reference proteome</keyword>
<accession>A0A914YLF5</accession>
<proteinExistence type="predicted"/>
<organism evidence="2 3">
    <name type="scientific">Panagrolaimus superbus</name>
    <dbReference type="NCBI Taxonomy" id="310955"/>
    <lineage>
        <taxon>Eukaryota</taxon>
        <taxon>Metazoa</taxon>
        <taxon>Ecdysozoa</taxon>
        <taxon>Nematoda</taxon>
        <taxon>Chromadorea</taxon>
        <taxon>Rhabditida</taxon>
        <taxon>Tylenchina</taxon>
        <taxon>Panagrolaimomorpha</taxon>
        <taxon>Panagrolaimoidea</taxon>
        <taxon>Panagrolaimidae</taxon>
        <taxon>Panagrolaimus</taxon>
    </lineage>
</organism>
<evidence type="ECO:0000313" key="3">
    <source>
        <dbReference type="WBParaSite" id="PSU_v2.g20381.t1"/>
    </source>
</evidence>
<dbReference type="InterPro" id="IPR003380">
    <property type="entry name" value="SKI/SNO/DAC"/>
</dbReference>
<dbReference type="GO" id="GO:0005634">
    <property type="term" value="C:nucleus"/>
    <property type="evidence" value="ECO:0007669"/>
    <property type="project" value="TreeGrafter"/>
</dbReference>
<dbReference type="PANTHER" id="PTHR10005">
    <property type="entry name" value="SKI ONCOGENE-RELATED"/>
    <property type="match status" value="1"/>
</dbReference>
<dbReference type="Pfam" id="PF02437">
    <property type="entry name" value="Ski_Sno_DHD"/>
    <property type="match status" value="1"/>
</dbReference>
<dbReference type="Gene3D" id="3.10.260.20">
    <property type="entry name" value="Ski"/>
    <property type="match status" value="1"/>
</dbReference>
<dbReference type="Proteomes" id="UP000887577">
    <property type="component" value="Unplaced"/>
</dbReference>
<name>A0A914YLF5_9BILA</name>
<dbReference type="GO" id="GO:0005667">
    <property type="term" value="C:transcription regulator complex"/>
    <property type="evidence" value="ECO:0007669"/>
    <property type="project" value="TreeGrafter"/>
</dbReference>
<dbReference type="GO" id="GO:0000978">
    <property type="term" value="F:RNA polymerase II cis-regulatory region sequence-specific DNA binding"/>
    <property type="evidence" value="ECO:0007669"/>
    <property type="project" value="TreeGrafter"/>
</dbReference>
<dbReference type="GO" id="GO:0000981">
    <property type="term" value="F:DNA-binding transcription factor activity, RNA polymerase II-specific"/>
    <property type="evidence" value="ECO:0007669"/>
    <property type="project" value="TreeGrafter"/>
</dbReference>
<dbReference type="AlphaFoldDB" id="A0A914YLF5"/>
<dbReference type="SUPFAM" id="SSF46955">
    <property type="entry name" value="Putative DNA-binding domain"/>
    <property type="match status" value="1"/>
</dbReference>
<protein>
    <submittedName>
        <fullName evidence="3">SKI/SNO/DAC domain-containing protein</fullName>
    </submittedName>
</protein>
<dbReference type="GO" id="GO:0005737">
    <property type="term" value="C:cytoplasm"/>
    <property type="evidence" value="ECO:0007669"/>
    <property type="project" value="TreeGrafter"/>
</dbReference>
<dbReference type="WBParaSite" id="PSU_v2.g20381.t1">
    <property type="protein sequence ID" value="PSU_v2.g20381.t1"/>
    <property type="gene ID" value="PSU_v2.g20381"/>
</dbReference>
<evidence type="ECO:0000313" key="2">
    <source>
        <dbReference type="Proteomes" id="UP000887577"/>
    </source>
</evidence>
<reference evidence="3" key="1">
    <citation type="submission" date="2022-11" db="UniProtKB">
        <authorList>
            <consortium name="WormBaseParasite"/>
        </authorList>
    </citation>
    <scope>IDENTIFICATION</scope>
</reference>
<sequence length="175" mass="19416">MSRGKSSIITSSNDPSDVLLHQLSQVCEQAQKTTGSIESSSKSNKLTINTVLESDRNSSTLKSTKLANHFISCFVVGGEIRLCSPQIYSVIMKDVHEDDVTHWIREYNIVDHMASQEQITSLKLNRAIPPELGACGLMTKTNAERLVGALIDPNNYRTLPNDKRDKFEPILGLQT</sequence>
<dbReference type="GO" id="GO:0030514">
    <property type="term" value="P:negative regulation of BMP signaling pathway"/>
    <property type="evidence" value="ECO:0007669"/>
    <property type="project" value="TreeGrafter"/>
</dbReference>